<proteinExistence type="predicted"/>
<organism evidence="1">
    <name type="scientific">Arundo donax</name>
    <name type="common">Giant reed</name>
    <name type="synonym">Donax arundinaceus</name>
    <dbReference type="NCBI Taxonomy" id="35708"/>
    <lineage>
        <taxon>Eukaryota</taxon>
        <taxon>Viridiplantae</taxon>
        <taxon>Streptophyta</taxon>
        <taxon>Embryophyta</taxon>
        <taxon>Tracheophyta</taxon>
        <taxon>Spermatophyta</taxon>
        <taxon>Magnoliopsida</taxon>
        <taxon>Liliopsida</taxon>
        <taxon>Poales</taxon>
        <taxon>Poaceae</taxon>
        <taxon>PACMAD clade</taxon>
        <taxon>Arundinoideae</taxon>
        <taxon>Arundineae</taxon>
        <taxon>Arundo</taxon>
    </lineage>
</organism>
<dbReference type="AlphaFoldDB" id="A0A0A9CJS0"/>
<sequence>MNRSTVLKTRSKHVNCRGARANTHLLVAVKKKASEGYGKMNGNCPGHSERFLNEGKNSVAELLFTHNNYAT</sequence>
<dbReference type="EMBL" id="GBRH01223202">
    <property type="protein sequence ID" value="JAD74693.1"/>
    <property type="molecule type" value="Transcribed_RNA"/>
</dbReference>
<reference evidence="1" key="1">
    <citation type="submission" date="2014-09" db="EMBL/GenBank/DDBJ databases">
        <authorList>
            <person name="Magalhaes I.L.F."/>
            <person name="Oliveira U."/>
            <person name="Santos F.R."/>
            <person name="Vidigal T.H.D.A."/>
            <person name="Brescovit A.D."/>
            <person name="Santos A.J."/>
        </authorList>
    </citation>
    <scope>NUCLEOTIDE SEQUENCE</scope>
    <source>
        <tissue evidence="1">Shoot tissue taken approximately 20 cm above the soil surface</tissue>
    </source>
</reference>
<evidence type="ECO:0000313" key="1">
    <source>
        <dbReference type="EMBL" id="JAD74693.1"/>
    </source>
</evidence>
<name>A0A0A9CJS0_ARUDO</name>
<accession>A0A0A9CJS0</accession>
<reference evidence="1" key="2">
    <citation type="journal article" date="2015" name="Data Brief">
        <title>Shoot transcriptome of the giant reed, Arundo donax.</title>
        <authorList>
            <person name="Barrero R.A."/>
            <person name="Guerrero F.D."/>
            <person name="Moolhuijzen P."/>
            <person name="Goolsby J.A."/>
            <person name="Tidwell J."/>
            <person name="Bellgard S.E."/>
            <person name="Bellgard M.I."/>
        </authorList>
    </citation>
    <scope>NUCLEOTIDE SEQUENCE</scope>
    <source>
        <tissue evidence="1">Shoot tissue taken approximately 20 cm above the soil surface</tissue>
    </source>
</reference>
<protein>
    <submittedName>
        <fullName evidence="1">Uncharacterized protein</fullName>
    </submittedName>
</protein>